<dbReference type="Proteomes" id="UP000467240">
    <property type="component" value="Unassembled WGS sequence"/>
</dbReference>
<feature type="transmembrane region" description="Helical" evidence="2">
    <location>
        <begin position="160"/>
        <end position="181"/>
    </location>
</feature>
<sequence>MFPDGVTAPVAEPSEATHRPTRTLGTGRDGSRAPRHTVDCCSYASRGGSASRRADRPARDRRSGVPVRVGVVSVESSRSAPPKRAPERPSRYRADLQGLRALASLLVVTYHTWVGTVSGGVDIFFVVTGMLITTTLLGGLERTGRVDVRGFVGRLAGRLLPLAGIVLALVSIGVLVAWPVFRWEGTFQQVFASATYWENWLLADLSTDYLAQGADKSPVQHFWAMSVQGQFYLIWAGLFVLVALLARTFSGRSPRRIAFAVVGAVTLASSCWAVYGIITDPVFTYFDTFARLWEFGLGALVAIVADRLALPRAVRVGLGVAGLALILSAGLLPAAWHYPGLVALWPAGGAVALLLSHRAGDDRPGPVTRLLAWRPLSTLGNYSYGLYLFGWPVLVAYHTLFPGTAEVGPVAGTVVIVVSLVLAVVTIRGLKLFEALFARHRPPALRTVSPFAGLVPLIAIASLLAPMTTTPAPTEQRQVSAAADDVDQPSPIVEYDNVEQLQTDIRSALASEQLPDELDPGFGDASRVPEWIDDECATVDASNVDRCRYSDGDGAQGEIVVIGDSQAVSWMPGLRAAVDGRASIQLLTREMCPVSTVPVSSAWQGIDAQQACLEHNEWTMNEIRERQPLLVVMSFGVWRSARVQDVDDAAAGIDELVAGTRPYLAELQALGQPTVWLDSPPPGVPRDECALARTAEQYDESCIRSVDQEGVWRIQGLAGAAAEYGIPFESTTSWFCDTQSGFCPAYVRDIAVQADGSHLTWGMSRALAPMIDSALELELVLTP</sequence>
<reference evidence="5 6" key="1">
    <citation type="submission" date="2019-09" db="EMBL/GenBank/DDBJ databases">
        <title>Phylogeny of genus Pseudoclavibacter and closely related genus.</title>
        <authorList>
            <person name="Li Y."/>
        </authorList>
    </citation>
    <scope>NUCLEOTIDE SEQUENCE [LARGE SCALE GENOMIC DNA]</scope>
    <source>
        <strain evidence="5 6">DSM 23821</strain>
    </source>
</reference>
<feature type="transmembrane region" description="Helical" evidence="2">
    <location>
        <begin position="407"/>
        <end position="427"/>
    </location>
</feature>
<feature type="transmembrane region" description="Helical" evidence="2">
    <location>
        <begin position="316"/>
        <end position="336"/>
    </location>
</feature>
<dbReference type="AlphaFoldDB" id="A0A7J5C3C3"/>
<dbReference type="SUPFAM" id="SSF52266">
    <property type="entry name" value="SGNH hydrolase"/>
    <property type="match status" value="1"/>
</dbReference>
<protein>
    <submittedName>
        <fullName evidence="5">Acyltransferase</fullName>
    </submittedName>
</protein>
<keyword evidence="2" id="KW-0812">Transmembrane</keyword>
<name>A0A7J5C3C3_9MICO</name>
<dbReference type="Pfam" id="PF19040">
    <property type="entry name" value="SGNH"/>
    <property type="match status" value="1"/>
</dbReference>
<feature type="transmembrane region" description="Helical" evidence="2">
    <location>
        <begin position="448"/>
        <end position="467"/>
    </location>
</feature>
<dbReference type="GO" id="GO:0016020">
    <property type="term" value="C:membrane"/>
    <property type="evidence" value="ECO:0007669"/>
    <property type="project" value="TreeGrafter"/>
</dbReference>
<feature type="compositionally biased region" description="Low complexity" evidence="1">
    <location>
        <begin position="64"/>
        <end position="79"/>
    </location>
</feature>
<dbReference type="OrthoDB" id="3404679at2"/>
<dbReference type="PANTHER" id="PTHR23028">
    <property type="entry name" value="ACETYLTRANSFERASE"/>
    <property type="match status" value="1"/>
</dbReference>
<keyword evidence="5" id="KW-0808">Transferase</keyword>
<feature type="transmembrane region" description="Helical" evidence="2">
    <location>
        <begin position="232"/>
        <end position="250"/>
    </location>
</feature>
<feature type="region of interest" description="Disordered" evidence="1">
    <location>
        <begin position="1"/>
        <end position="90"/>
    </location>
</feature>
<feature type="compositionally biased region" description="Basic and acidic residues" evidence="1">
    <location>
        <begin position="52"/>
        <end position="63"/>
    </location>
</feature>
<feature type="compositionally biased region" description="Basic and acidic residues" evidence="1">
    <location>
        <begin position="29"/>
        <end position="38"/>
    </location>
</feature>
<gene>
    <name evidence="5" type="ORF">F8O01_02070</name>
</gene>
<dbReference type="Pfam" id="PF01757">
    <property type="entry name" value="Acyl_transf_3"/>
    <property type="match status" value="1"/>
</dbReference>
<dbReference type="InterPro" id="IPR002656">
    <property type="entry name" value="Acyl_transf_3_dom"/>
</dbReference>
<keyword evidence="6" id="KW-1185">Reference proteome</keyword>
<feature type="transmembrane region" description="Helical" evidence="2">
    <location>
        <begin position="290"/>
        <end position="309"/>
    </location>
</feature>
<comment type="caution">
    <text evidence="5">The sequence shown here is derived from an EMBL/GenBank/DDBJ whole genome shotgun (WGS) entry which is preliminary data.</text>
</comment>
<dbReference type="GO" id="GO:0016747">
    <property type="term" value="F:acyltransferase activity, transferring groups other than amino-acyl groups"/>
    <property type="evidence" value="ECO:0007669"/>
    <property type="project" value="InterPro"/>
</dbReference>
<dbReference type="InterPro" id="IPR043968">
    <property type="entry name" value="SGNH"/>
</dbReference>
<proteinExistence type="predicted"/>
<feature type="transmembrane region" description="Helical" evidence="2">
    <location>
        <begin position="257"/>
        <end position="278"/>
    </location>
</feature>
<feature type="transmembrane region" description="Helical" evidence="2">
    <location>
        <begin position="381"/>
        <end position="401"/>
    </location>
</feature>
<feature type="transmembrane region" description="Helical" evidence="2">
    <location>
        <begin position="123"/>
        <end position="140"/>
    </location>
</feature>
<evidence type="ECO:0000313" key="6">
    <source>
        <dbReference type="Proteomes" id="UP000467240"/>
    </source>
</evidence>
<evidence type="ECO:0000256" key="1">
    <source>
        <dbReference type="SAM" id="MobiDB-lite"/>
    </source>
</evidence>
<feature type="domain" description="SGNH" evidence="4">
    <location>
        <begin position="536"/>
        <end position="772"/>
    </location>
</feature>
<feature type="domain" description="Acyltransferase 3" evidence="3">
    <location>
        <begin position="94"/>
        <end position="427"/>
    </location>
</feature>
<organism evidence="5 6">
    <name type="scientific">Pseudoclavibacter chungangensis</name>
    <dbReference type="NCBI Taxonomy" id="587635"/>
    <lineage>
        <taxon>Bacteria</taxon>
        <taxon>Bacillati</taxon>
        <taxon>Actinomycetota</taxon>
        <taxon>Actinomycetes</taxon>
        <taxon>Micrococcales</taxon>
        <taxon>Microbacteriaceae</taxon>
        <taxon>Pseudoclavibacter</taxon>
    </lineage>
</organism>
<feature type="transmembrane region" description="Helical" evidence="2">
    <location>
        <begin position="342"/>
        <end position="360"/>
    </location>
</feature>
<keyword evidence="2" id="KW-1133">Transmembrane helix</keyword>
<keyword evidence="5" id="KW-0012">Acyltransferase</keyword>
<dbReference type="PANTHER" id="PTHR23028:SF53">
    <property type="entry name" value="ACYL_TRANSF_3 DOMAIN-CONTAINING PROTEIN"/>
    <property type="match status" value="1"/>
</dbReference>
<evidence type="ECO:0000256" key="2">
    <source>
        <dbReference type="SAM" id="Phobius"/>
    </source>
</evidence>
<dbReference type="EMBL" id="WBJZ01000002">
    <property type="protein sequence ID" value="KAB1662268.1"/>
    <property type="molecule type" value="Genomic_DNA"/>
</dbReference>
<evidence type="ECO:0000313" key="5">
    <source>
        <dbReference type="EMBL" id="KAB1662268.1"/>
    </source>
</evidence>
<accession>A0A7J5C3C3</accession>
<dbReference type="GO" id="GO:0009103">
    <property type="term" value="P:lipopolysaccharide biosynthetic process"/>
    <property type="evidence" value="ECO:0007669"/>
    <property type="project" value="TreeGrafter"/>
</dbReference>
<dbReference type="InterPro" id="IPR050879">
    <property type="entry name" value="Acyltransferase_3"/>
</dbReference>
<evidence type="ECO:0000259" key="4">
    <source>
        <dbReference type="Pfam" id="PF19040"/>
    </source>
</evidence>
<evidence type="ECO:0000259" key="3">
    <source>
        <dbReference type="Pfam" id="PF01757"/>
    </source>
</evidence>
<keyword evidence="2" id="KW-0472">Membrane</keyword>